<organism evidence="10 11">
    <name type="scientific">Hydrocarboniphaga daqingensis</name>
    <dbReference type="NCBI Taxonomy" id="490188"/>
    <lineage>
        <taxon>Bacteria</taxon>
        <taxon>Pseudomonadati</taxon>
        <taxon>Pseudomonadota</taxon>
        <taxon>Gammaproteobacteria</taxon>
        <taxon>Nevskiales</taxon>
        <taxon>Nevskiaceae</taxon>
        <taxon>Hydrocarboniphaga</taxon>
    </lineage>
</organism>
<dbReference type="NCBIfam" id="TIGR00556">
    <property type="entry name" value="pantethn_trn"/>
    <property type="match status" value="1"/>
</dbReference>
<protein>
    <recommendedName>
        <fullName evidence="8">Holo-[acyl-carrier-protein] synthase</fullName>
        <shortName evidence="8">Holo-ACP synthase</shortName>
        <ecNumber evidence="8">2.7.8.7</ecNumber>
    </recommendedName>
    <alternativeName>
        <fullName evidence="8">4'-phosphopantetheinyl transferase AcpS</fullName>
    </alternativeName>
</protein>
<keyword evidence="3 8" id="KW-0479">Metal-binding</keyword>
<dbReference type="InterPro" id="IPR002582">
    <property type="entry name" value="ACPS"/>
</dbReference>
<keyword evidence="4 8" id="KW-0276">Fatty acid metabolism</keyword>
<keyword evidence="11" id="KW-1185">Reference proteome</keyword>
<keyword evidence="7 8" id="KW-0275">Fatty acid biosynthesis</keyword>
<dbReference type="InterPro" id="IPR004568">
    <property type="entry name" value="Ppantetheine-prot_Trfase_dom"/>
</dbReference>
<keyword evidence="1 8" id="KW-0444">Lipid biosynthesis</keyword>
<gene>
    <name evidence="8" type="primary">acpS</name>
    <name evidence="10" type="ORF">SAMN04488068_0586</name>
</gene>
<keyword evidence="2 8" id="KW-0808">Transferase</keyword>
<comment type="function">
    <text evidence="8">Transfers the 4'-phosphopantetheine moiety from coenzyme A to a Ser of acyl-carrier-protein.</text>
</comment>
<dbReference type="AlphaFoldDB" id="A0A1M5KK79"/>
<reference evidence="10 11" key="1">
    <citation type="submission" date="2016-11" db="EMBL/GenBank/DDBJ databases">
        <authorList>
            <person name="Jaros S."/>
            <person name="Januszkiewicz K."/>
            <person name="Wedrychowicz H."/>
        </authorList>
    </citation>
    <scope>NUCLEOTIDE SEQUENCE [LARGE SCALE GENOMIC DNA]</scope>
    <source>
        <strain evidence="10 11">CGMCC 1.7049</strain>
    </source>
</reference>
<comment type="subcellular location">
    <subcellularLocation>
        <location evidence="8">Cytoplasm</location>
    </subcellularLocation>
</comment>
<feature type="binding site" evidence="8">
    <location>
        <position position="35"/>
    </location>
    <ligand>
        <name>Mg(2+)</name>
        <dbReference type="ChEBI" id="CHEBI:18420"/>
    </ligand>
</feature>
<comment type="cofactor">
    <cofactor evidence="8">
        <name>Mg(2+)</name>
        <dbReference type="ChEBI" id="CHEBI:18420"/>
    </cofactor>
</comment>
<dbReference type="EC" id="2.7.8.7" evidence="8"/>
<evidence type="ECO:0000256" key="2">
    <source>
        <dbReference type="ARBA" id="ARBA00022679"/>
    </source>
</evidence>
<evidence type="ECO:0000256" key="3">
    <source>
        <dbReference type="ARBA" id="ARBA00022723"/>
    </source>
</evidence>
<dbReference type="STRING" id="490188.SAMN04488068_0586"/>
<proteinExistence type="inferred from homology"/>
<dbReference type="Proteomes" id="UP000199758">
    <property type="component" value="Unassembled WGS sequence"/>
</dbReference>
<keyword evidence="6 8" id="KW-0443">Lipid metabolism</keyword>
<feature type="binding site" evidence="8">
    <location>
        <position position="84"/>
    </location>
    <ligand>
        <name>Mg(2+)</name>
        <dbReference type="ChEBI" id="CHEBI:18420"/>
    </ligand>
</feature>
<evidence type="ECO:0000256" key="1">
    <source>
        <dbReference type="ARBA" id="ARBA00022516"/>
    </source>
</evidence>
<dbReference type="GO" id="GO:0006633">
    <property type="term" value="P:fatty acid biosynthetic process"/>
    <property type="evidence" value="ECO:0007669"/>
    <property type="project" value="UniProtKB-UniRule"/>
</dbReference>
<accession>A0A1M5KK79</accession>
<dbReference type="NCBIfam" id="TIGR00516">
    <property type="entry name" value="acpS"/>
    <property type="match status" value="1"/>
</dbReference>
<keyword evidence="5 8" id="KW-0460">Magnesium</keyword>
<dbReference type="InterPro" id="IPR037143">
    <property type="entry name" value="4-PPantetheinyl_Trfase_dom_sf"/>
</dbReference>
<dbReference type="Pfam" id="PF01648">
    <property type="entry name" value="ACPS"/>
    <property type="match status" value="1"/>
</dbReference>
<keyword evidence="8" id="KW-0963">Cytoplasm</keyword>
<dbReference type="SUPFAM" id="SSF56214">
    <property type="entry name" value="4'-phosphopantetheinyl transferase"/>
    <property type="match status" value="1"/>
</dbReference>
<evidence type="ECO:0000313" key="11">
    <source>
        <dbReference type="Proteomes" id="UP000199758"/>
    </source>
</evidence>
<dbReference type="GO" id="GO:0008897">
    <property type="term" value="F:holo-[acyl-carrier-protein] synthase activity"/>
    <property type="evidence" value="ECO:0007669"/>
    <property type="project" value="UniProtKB-UniRule"/>
</dbReference>
<sequence length="153" mass="16520">MRSSARSGCYARGVARAPAAAASAAGPVIYGTGVDLLHISRMAKVYERHPQRLVQRMLHPLERARFDQARDPVNFLAKSFAVKEAFVKALGTGFRGMAHDDVGWTRVPLGPPQLCVSPRAAAMLAARGIGAMHLSLSDEVDLVCAVVTLERQR</sequence>
<comment type="catalytic activity">
    <reaction evidence="8">
        <text>apo-[ACP] + CoA = holo-[ACP] + adenosine 3',5'-bisphosphate + H(+)</text>
        <dbReference type="Rhea" id="RHEA:12068"/>
        <dbReference type="Rhea" id="RHEA-COMP:9685"/>
        <dbReference type="Rhea" id="RHEA-COMP:9690"/>
        <dbReference type="ChEBI" id="CHEBI:15378"/>
        <dbReference type="ChEBI" id="CHEBI:29999"/>
        <dbReference type="ChEBI" id="CHEBI:57287"/>
        <dbReference type="ChEBI" id="CHEBI:58343"/>
        <dbReference type="ChEBI" id="CHEBI:64479"/>
        <dbReference type="EC" id="2.7.8.7"/>
    </reaction>
</comment>
<name>A0A1M5KK79_9GAMM</name>
<evidence type="ECO:0000256" key="5">
    <source>
        <dbReference type="ARBA" id="ARBA00022842"/>
    </source>
</evidence>
<dbReference type="EMBL" id="FQWZ01000001">
    <property type="protein sequence ID" value="SHG52583.1"/>
    <property type="molecule type" value="Genomic_DNA"/>
</dbReference>
<dbReference type="GO" id="GO:0005737">
    <property type="term" value="C:cytoplasm"/>
    <property type="evidence" value="ECO:0007669"/>
    <property type="project" value="UniProtKB-SubCell"/>
</dbReference>
<dbReference type="InterPro" id="IPR008278">
    <property type="entry name" value="4-PPantetheinyl_Trfase_dom"/>
</dbReference>
<comment type="similarity">
    <text evidence="8">Belongs to the P-Pant transferase superfamily. AcpS family.</text>
</comment>
<dbReference type="RefSeq" id="WP_217650209.1">
    <property type="nucleotide sequence ID" value="NZ_FQWZ01000001.1"/>
</dbReference>
<feature type="domain" description="4'-phosphopantetheinyl transferase" evidence="9">
    <location>
        <begin position="32"/>
        <end position="98"/>
    </location>
</feature>
<evidence type="ECO:0000256" key="4">
    <source>
        <dbReference type="ARBA" id="ARBA00022832"/>
    </source>
</evidence>
<dbReference type="GO" id="GO:0000287">
    <property type="term" value="F:magnesium ion binding"/>
    <property type="evidence" value="ECO:0007669"/>
    <property type="project" value="UniProtKB-UniRule"/>
</dbReference>
<evidence type="ECO:0000256" key="6">
    <source>
        <dbReference type="ARBA" id="ARBA00023098"/>
    </source>
</evidence>
<evidence type="ECO:0000256" key="7">
    <source>
        <dbReference type="ARBA" id="ARBA00023160"/>
    </source>
</evidence>
<dbReference type="HAMAP" id="MF_00101">
    <property type="entry name" value="AcpS"/>
    <property type="match status" value="1"/>
</dbReference>
<evidence type="ECO:0000313" key="10">
    <source>
        <dbReference type="EMBL" id="SHG52583.1"/>
    </source>
</evidence>
<evidence type="ECO:0000259" key="9">
    <source>
        <dbReference type="Pfam" id="PF01648"/>
    </source>
</evidence>
<evidence type="ECO:0000256" key="8">
    <source>
        <dbReference type="HAMAP-Rule" id="MF_00101"/>
    </source>
</evidence>
<dbReference type="Gene3D" id="3.90.470.20">
    <property type="entry name" value="4'-phosphopantetheinyl transferase domain"/>
    <property type="match status" value="1"/>
</dbReference>